<feature type="compositionally biased region" description="Polar residues" evidence="1">
    <location>
        <begin position="796"/>
        <end position="814"/>
    </location>
</feature>
<evidence type="ECO:0000256" key="1">
    <source>
        <dbReference type="SAM" id="MobiDB-lite"/>
    </source>
</evidence>
<evidence type="ECO:0000313" key="4">
    <source>
        <dbReference type="Proteomes" id="UP001347796"/>
    </source>
</evidence>
<feature type="region of interest" description="Disordered" evidence="1">
    <location>
        <begin position="791"/>
        <end position="857"/>
    </location>
</feature>
<feature type="compositionally biased region" description="Basic and acidic residues" evidence="1">
    <location>
        <begin position="288"/>
        <end position="300"/>
    </location>
</feature>
<dbReference type="GO" id="GO:0005634">
    <property type="term" value="C:nucleus"/>
    <property type="evidence" value="ECO:0007669"/>
    <property type="project" value="TreeGrafter"/>
</dbReference>
<dbReference type="InterPro" id="IPR019391">
    <property type="entry name" value="Storkhead-box_WHD"/>
</dbReference>
<feature type="region of interest" description="Disordered" evidence="1">
    <location>
        <begin position="694"/>
        <end position="718"/>
    </location>
</feature>
<feature type="compositionally biased region" description="Basic and acidic residues" evidence="1">
    <location>
        <begin position="503"/>
        <end position="539"/>
    </location>
</feature>
<feature type="region of interest" description="Disordered" evidence="1">
    <location>
        <begin position="258"/>
        <end position="300"/>
    </location>
</feature>
<dbReference type="GO" id="GO:0006357">
    <property type="term" value="P:regulation of transcription by RNA polymerase II"/>
    <property type="evidence" value="ECO:0007669"/>
    <property type="project" value="InterPro"/>
</dbReference>
<comment type="caution">
    <text evidence="3">The sequence shown here is derived from an EMBL/GenBank/DDBJ whole genome shotgun (WGS) entry which is preliminary data.</text>
</comment>
<dbReference type="EMBL" id="JAZGQO010000004">
    <property type="protein sequence ID" value="KAK6187544.1"/>
    <property type="molecule type" value="Genomic_DNA"/>
</dbReference>
<keyword evidence="4" id="KW-1185">Reference proteome</keyword>
<dbReference type="GO" id="GO:0000977">
    <property type="term" value="F:RNA polymerase II transcription regulatory region sequence-specific DNA binding"/>
    <property type="evidence" value="ECO:0007669"/>
    <property type="project" value="TreeGrafter"/>
</dbReference>
<protein>
    <recommendedName>
        <fullName evidence="2">Winged helix Storkhead-box1 domain-containing protein</fullName>
    </recommendedName>
</protein>
<feature type="compositionally biased region" description="Basic and acidic residues" evidence="1">
    <location>
        <begin position="820"/>
        <end position="831"/>
    </location>
</feature>
<organism evidence="3 4">
    <name type="scientific">Patella caerulea</name>
    <name type="common">Rayed Mediterranean limpet</name>
    <dbReference type="NCBI Taxonomy" id="87958"/>
    <lineage>
        <taxon>Eukaryota</taxon>
        <taxon>Metazoa</taxon>
        <taxon>Spiralia</taxon>
        <taxon>Lophotrochozoa</taxon>
        <taxon>Mollusca</taxon>
        <taxon>Gastropoda</taxon>
        <taxon>Patellogastropoda</taxon>
        <taxon>Patelloidea</taxon>
        <taxon>Patellidae</taxon>
        <taxon>Patella</taxon>
    </lineage>
</organism>
<accession>A0AAN8Q046</accession>
<proteinExistence type="predicted"/>
<feature type="compositionally biased region" description="Basic and acidic residues" evidence="1">
    <location>
        <begin position="841"/>
        <end position="853"/>
    </location>
</feature>
<sequence length="1024" mass="116516">MSTGTEYSEKPHVENLPVTSRCIAIVLHKIHRDIKFENEQSFFSENNGKELLSDFKLRNKTCYWNPGLIESIASLEYLGFVKPCTLLVVGRNLEKIRSAWGSRVLNAPDGFTIDRIGDVNGIEMQVVPQTKSVPLTDALCHIIMELNNQRIVATLDTIREKLQCAYQDIQLPSDKQLFDTLGNLIRERKVFHTGSGYFVVTPETFRLPTTNEQNVTFNNWLQYQPMYIPVFPQQQIPMVTHPPAPAMAPVPAPAQMRTVSCQVESAAPEKQAKGPKPRSRSQSMRGPKGKEKEKSLENEDFKRVMSVRCRPEKAKEITKDINNKNNANPDKVKGEKVSLFSKIFGRNKKKNTPPPPVEVEPPVEKEKEYATFSAQFPPPEWQWYQQQQEKHRRTEQWVSQQMVKSRTWHYIQNMGVNGGEQPQHVRCNTMDGLARVPAQDPASHNVYSTLGRTGTAAHSDYMVIDALVDPITGAPIDPSSGHYQAKTESGGSNTQEKTAQRKSYHDDRRSRENLDKKGRDHPERKSQECLDRNTGEHGDRKRHGHRKHRSSKNRKERNHDQDENIDPYGVYGTKDPPSPVLASDNFYQPLTSCPGPYHSTPRFYDTIPSRQPRDEHGHQVPANDPHQSTQHHTYQRRSHRHRKKSSHHRNTYYGHGTYNDMDISYEYHGKLPNKNSTYAQSCDSGVNCVGLKTESSGGKTVHKARESMPLPRPHVNKNQLDNLPEEMEKPKGDDGYVVMENRPRRLPCNDGYDSSIMETPANTMIVCQAEINHHPIPQIVLDTEPHQASCYEPDVAQSSSSNNGSRVELSSTKEGSVDTVIEKDERAEDCRGNPAGEDNPEEKPECQQDKPIEKPQTQCVDKELKPYKVDSVTLEVKELSLKDSGFSSPRYVEITGGNCPKQPATYQRFQEHMAKPVLKVNNSNNCENVYENQSHCVRDPLHPQFENGRPLPHNGDKCQCHRLRPHENQPQMVINNQRSIFRLKPDNFVQSQWVDGPASDLPQQQVTYAKQFRLSGEFEVVGVV</sequence>
<feature type="domain" description="Winged helix Storkhead-box1" evidence="2">
    <location>
        <begin position="124"/>
        <end position="202"/>
    </location>
</feature>
<evidence type="ECO:0000259" key="2">
    <source>
        <dbReference type="Pfam" id="PF10264"/>
    </source>
</evidence>
<dbReference type="PANTHER" id="PTHR22437">
    <property type="entry name" value="WINGED HELIX DOMAIN-CONTAINING PROTEIN"/>
    <property type="match status" value="1"/>
</dbReference>
<evidence type="ECO:0000313" key="3">
    <source>
        <dbReference type="EMBL" id="KAK6187544.1"/>
    </source>
</evidence>
<feature type="compositionally biased region" description="Basic residues" evidence="1">
    <location>
        <begin position="540"/>
        <end position="556"/>
    </location>
</feature>
<dbReference type="Proteomes" id="UP001347796">
    <property type="component" value="Unassembled WGS sequence"/>
</dbReference>
<feature type="compositionally biased region" description="Basic residues" evidence="1">
    <location>
        <begin position="633"/>
        <end position="650"/>
    </location>
</feature>
<dbReference type="Pfam" id="PF10264">
    <property type="entry name" value="WHD_Storkhead"/>
    <property type="match status" value="1"/>
</dbReference>
<dbReference type="PANTHER" id="PTHR22437:SF0">
    <property type="entry name" value="FI21431P1"/>
    <property type="match status" value="1"/>
</dbReference>
<dbReference type="AlphaFoldDB" id="A0AAN8Q046"/>
<dbReference type="InterPro" id="IPR040126">
    <property type="entry name" value="STOX1/2"/>
</dbReference>
<reference evidence="3 4" key="1">
    <citation type="submission" date="2024-01" db="EMBL/GenBank/DDBJ databases">
        <title>The genome of the rayed Mediterranean limpet Patella caerulea (Linnaeus, 1758).</title>
        <authorList>
            <person name="Anh-Thu Weber A."/>
            <person name="Halstead-Nussloch G."/>
        </authorList>
    </citation>
    <scope>NUCLEOTIDE SEQUENCE [LARGE SCALE GENOMIC DNA]</scope>
    <source>
        <strain evidence="3">AATW-2023a</strain>
        <tissue evidence="3">Whole specimen</tissue>
    </source>
</reference>
<feature type="region of interest" description="Disordered" evidence="1">
    <location>
        <begin position="475"/>
        <end position="656"/>
    </location>
</feature>
<name>A0AAN8Q046_PATCE</name>
<feature type="compositionally biased region" description="Polar residues" evidence="1">
    <location>
        <begin position="486"/>
        <end position="497"/>
    </location>
</feature>
<gene>
    <name evidence="3" type="ORF">SNE40_005542</name>
</gene>
<dbReference type="GO" id="GO:0005737">
    <property type="term" value="C:cytoplasm"/>
    <property type="evidence" value="ECO:0007669"/>
    <property type="project" value="TreeGrafter"/>
</dbReference>